<gene>
    <name evidence="2" type="ORF">CHS0354_020015</name>
</gene>
<name>A0AAE0S6L0_9BIVA</name>
<reference evidence="2" key="1">
    <citation type="journal article" date="2021" name="Genome Biol. Evol.">
        <title>A High-Quality Reference Genome for a Parasitic Bivalve with Doubly Uniparental Inheritance (Bivalvia: Unionida).</title>
        <authorList>
            <person name="Smith C.H."/>
        </authorList>
    </citation>
    <scope>NUCLEOTIDE SEQUENCE</scope>
    <source>
        <strain evidence="2">CHS0354</strain>
    </source>
</reference>
<reference evidence="2" key="2">
    <citation type="journal article" date="2021" name="Genome Biol. Evol.">
        <title>Developing a high-quality reference genome for a parasitic bivalve with doubly uniparental inheritance (Bivalvia: Unionida).</title>
        <authorList>
            <person name="Smith C.H."/>
        </authorList>
    </citation>
    <scope>NUCLEOTIDE SEQUENCE</scope>
    <source>
        <strain evidence="2">CHS0354</strain>
        <tissue evidence="2">Mantle</tissue>
    </source>
</reference>
<dbReference type="EMBL" id="JAEAOA010001218">
    <property type="protein sequence ID" value="KAK3586256.1"/>
    <property type="molecule type" value="Genomic_DNA"/>
</dbReference>
<reference evidence="2" key="3">
    <citation type="submission" date="2023-05" db="EMBL/GenBank/DDBJ databases">
        <authorList>
            <person name="Smith C.H."/>
        </authorList>
    </citation>
    <scope>NUCLEOTIDE SEQUENCE</scope>
    <source>
        <strain evidence="2">CHS0354</strain>
        <tissue evidence="2">Mantle</tissue>
    </source>
</reference>
<evidence type="ECO:0000313" key="3">
    <source>
        <dbReference type="Proteomes" id="UP001195483"/>
    </source>
</evidence>
<evidence type="ECO:0000256" key="1">
    <source>
        <dbReference type="SAM" id="MobiDB-lite"/>
    </source>
</evidence>
<keyword evidence="3" id="KW-1185">Reference proteome</keyword>
<dbReference type="Proteomes" id="UP001195483">
    <property type="component" value="Unassembled WGS sequence"/>
</dbReference>
<comment type="caution">
    <text evidence="2">The sequence shown here is derived from an EMBL/GenBank/DDBJ whole genome shotgun (WGS) entry which is preliminary data.</text>
</comment>
<dbReference type="AlphaFoldDB" id="A0AAE0S6L0"/>
<proteinExistence type="predicted"/>
<protein>
    <submittedName>
        <fullName evidence="2">Uncharacterized protein</fullName>
    </submittedName>
</protein>
<feature type="compositionally biased region" description="Basic and acidic residues" evidence="1">
    <location>
        <begin position="1"/>
        <end position="10"/>
    </location>
</feature>
<organism evidence="2 3">
    <name type="scientific">Potamilus streckersoni</name>
    <dbReference type="NCBI Taxonomy" id="2493646"/>
    <lineage>
        <taxon>Eukaryota</taxon>
        <taxon>Metazoa</taxon>
        <taxon>Spiralia</taxon>
        <taxon>Lophotrochozoa</taxon>
        <taxon>Mollusca</taxon>
        <taxon>Bivalvia</taxon>
        <taxon>Autobranchia</taxon>
        <taxon>Heteroconchia</taxon>
        <taxon>Palaeoheterodonta</taxon>
        <taxon>Unionida</taxon>
        <taxon>Unionoidea</taxon>
        <taxon>Unionidae</taxon>
        <taxon>Ambleminae</taxon>
        <taxon>Lampsilini</taxon>
        <taxon>Potamilus</taxon>
    </lineage>
</organism>
<accession>A0AAE0S6L0</accession>
<sequence length="144" mass="16780">MGNKLDKVIPEDEQQTKSVPTPTGCAYCSEKVRLVSFKQLQPGAHICQGGQNSMLYMNRNQKCLYTHHAIVKNVNCSTETDTKAYITFIHYYSTPYDAEVKIRETREERDLLIHEMYIVRYRYARFQPDQVLERAQKVLDDDPA</sequence>
<evidence type="ECO:0000313" key="2">
    <source>
        <dbReference type="EMBL" id="KAK3586256.1"/>
    </source>
</evidence>
<feature type="region of interest" description="Disordered" evidence="1">
    <location>
        <begin position="1"/>
        <end position="20"/>
    </location>
</feature>